<keyword evidence="4" id="KW-0819">tRNA processing</keyword>
<reference evidence="8 9" key="2">
    <citation type="submission" date="2017-01" db="EMBL/GenBank/DDBJ databases">
        <authorList>
            <person name="Mah S.A."/>
            <person name="Swanson W.J."/>
            <person name="Moy G.W."/>
            <person name="Vacquier V.D."/>
        </authorList>
    </citation>
    <scope>NUCLEOTIDE SEQUENCE [LARGE SCALE GENOMIC DNA]</scope>
    <source>
        <strain evidence="8 9">CGMCC 1.8909</strain>
    </source>
</reference>
<keyword evidence="3" id="KW-0949">S-adenosyl-L-methionine</keyword>
<dbReference type="EMBL" id="CP019327">
    <property type="protein sequence ID" value="APX95304.1"/>
    <property type="molecule type" value="Genomic_DNA"/>
</dbReference>
<organism evidence="8 9">
    <name type="scientific">Natronorubrum daqingense</name>
    <dbReference type="NCBI Taxonomy" id="588898"/>
    <lineage>
        <taxon>Archaea</taxon>
        <taxon>Methanobacteriati</taxon>
        <taxon>Methanobacteriota</taxon>
        <taxon>Stenosarchaea group</taxon>
        <taxon>Halobacteria</taxon>
        <taxon>Halobacteriales</taxon>
        <taxon>Natrialbaceae</taxon>
        <taxon>Natronorubrum</taxon>
    </lineage>
</organism>
<proteinExistence type="predicted"/>
<dbReference type="Proteomes" id="UP000185687">
    <property type="component" value="Unassembled WGS sequence"/>
</dbReference>
<evidence type="ECO:0000313" key="7">
    <source>
        <dbReference type="EMBL" id="APX95304.1"/>
    </source>
</evidence>
<evidence type="ECO:0000256" key="5">
    <source>
        <dbReference type="SAM" id="MobiDB-lite"/>
    </source>
</evidence>
<dbReference type="PROSITE" id="PS51620">
    <property type="entry name" value="SAM_TRM61"/>
    <property type="match status" value="1"/>
</dbReference>
<protein>
    <submittedName>
        <fullName evidence="7">SAM-dependent methyltransferase</fullName>
    </submittedName>
    <submittedName>
        <fullName evidence="8">tRNA (Adenine57-N1/adenine58-N1)-methyltransferase</fullName>
    </submittedName>
</protein>
<feature type="domain" description="tRNA (adenine(58)-N(1))-methyltransferase catalytic subunit TRM61 C-terminal" evidence="6">
    <location>
        <begin position="103"/>
        <end position="255"/>
    </location>
</feature>
<feature type="compositionally biased region" description="Acidic residues" evidence="5">
    <location>
        <begin position="1"/>
        <end position="13"/>
    </location>
</feature>
<dbReference type="Pfam" id="PF08704">
    <property type="entry name" value="GCD14"/>
    <property type="match status" value="1"/>
</dbReference>
<evidence type="ECO:0000313" key="10">
    <source>
        <dbReference type="Proteomes" id="UP000187321"/>
    </source>
</evidence>
<gene>
    <name evidence="7" type="ORF">BB347_01035</name>
    <name evidence="8" type="ORF">SAMN05421809_0854</name>
</gene>
<accession>A0A1N6ZMN2</accession>
<dbReference type="KEGG" id="hda:BB347_01035"/>
<dbReference type="CDD" id="cd02440">
    <property type="entry name" value="AdoMet_MTases"/>
    <property type="match status" value="1"/>
</dbReference>
<keyword evidence="1 8" id="KW-0489">Methyltransferase</keyword>
<dbReference type="GO" id="GO:0031515">
    <property type="term" value="C:tRNA (m1A) methyltransferase complex"/>
    <property type="evidence" value="ECO:0007669"/>
    <property type="project" value="InterPro"/>
</dbReference>
<dbReference type="GO" id="GO:0160107">
    <property type="term" value="F:tRNA (adenine(58)-N1)-methyltransferase activity"/>
    <property type="evidence" value="ECO:0007669"/>
    <property type="project" value="InterPro"/>
</dbReference>
<dbReference type="RefSeq" id="WP_076579298.1">
    <property type="nucleotide sequence ID" value="NZ_CP019327.1"/>
</dbReference>
<dbReference type="STRING" id="588898.BB347_01035"/>
<evidence type="ECO:0000256" key="2">
    <source>
        <dbReference type="ARBA" id="ARBA00022679"/>
    </source>
</evidence>
<evidence type="ECO:0000313" key="9">
    <source>
        <dbReference type="Proteomes" id="UP000185687"/>
    </source>
</evidence>
<feature type="region of interest" description="Disordered" evidence="5">
    <location>
        <begin position="1"/>
        <end position="34"/>
    </location>
</feature>
<dbReference type="InterPro" id="IPR049470">
    <property type="entry name" value="TRM61_C"/>
</dbReference>
<feature type="compositionally biased region" description="Basic and acidic residues" evidence="5">
    <location>
        <begin position="14"/>
        <end position="34"/>
    </location>
</feature>
<dbReference type="Gene3D" id="3.40.50.150">
    <property type="entry name" value="Vaccinia Virus protein VP39"/>
    <property type="match status" value="1"/>
</dbReference>
<evidence type="ECO:0000313" key="8">
    <source>
        <dbReference type="EMBL" id="SIR28142.1"/>
    </source>
</evidence>
<dbReference type="GeneID" id="30954484"/>
<evidence type="ECO:0000259" key="6">
    <source>
        <dbReference type="Pfam" id="PF08704"/>
    </source>
</evidence>
<dbReference type="Proteomes" id="UP000187321">
    <property type="component" value="Chromosome"/>
</dbReference>
<dbReference type="InterPro" id="IPR014816">
    <property type="entry name" value="tRNA_MeTrfase_Gcd14"/>
</dbReference>
<reference evidence="7 10" key="1">
    <citation type="submission" date="2017-01" db="EMBL/GenBank/DDBJ databases">
        <title>Complete genome sequence of Haloterrigena daqingensis type strain (JX313T).</title>
        <authorList>
            <person name="Shuang W."/>
        </authorList>
    </citation>
    <scope>NUCLEOTIDE SEQUENCE [LARGE SCALE GENOMIC DNA]</scope>
    <source>
        <strain evidence="7 10">JX313</strain>
    </source>
</reference>
<dbReference type="InterPro" id="IPR029063">
    <property type="entry name" value="SAM-dependent_MTases_sf"/>
</dbReference>
<name>A0A1N6ZMN2_9EURY</name>
<evidence type="ECO:0000256" key="1">
    <source>
        <dbReference type="ARBA" id="ARBA00022603"/>
    </source>
</evidence>
<dbReference type="PANTHER" id="PTHR12133:SF1">
    <property type="entry name" value="TRNA (ADENINE(58)-N(1))-METHYLTRANSFERASE, MITOCHONDRIAL"/>
    <property type="match status" value="1"/>
</dbReference>
<dbReference type="OrthoDB" id="30774at2157"/>
<sequence>MTDDSSLDDDTESDHDHDHDDRGADESTESDRVPVLLVREDREFLIEPGAEQGTDLGVLEVPADVQPGEIVETHLGEAFRVRSLRGPDLFHHFERTGAPMVPRDIGLVIGETGVSQGDQILDAGTGTGVLAASMARAGASVVTYERKGEFADVARANMSLGGVSDAVDVRTGDLATLLEEEGVESLGFESSFDVLTLDTGDAASIVDYAPDVLVDGGFLAVYSPFIESTKATVEAAREAGLSNIRTRETIQREMQFDDRGSRPSTAPVGHTGYLVIARNV</sequence>
<dbReference type="PANTHER" id="PTHR12133">
    <property type="entry name" value="TRNA (ADENINE(58)-N(1))-METHYLTRANSFERASE"/>
    <property type="match status" value="1"/>
</dbReference>
<dbReference type="SUPFAM" id="SSF53335">
    <property type="entry name" value="S-adenosyl-L-methionine-dependent methyltransferases"/>
    <property type="match status" value="1"/>
</dbReference>
<dbReference type="EMBL" id="FTNP01000001">
    <property type="protein sequence ID" value="SIR28142.1"/>
    <property type="molecule type" value="Genomic_DNA"/>
</dbReference>
<evidence type="ECO:0000256" key="3">
    <source>
        <dbReference type="ARBA" id="ARBA00022691"/>
    </source>
</evidence>
<evidence type="ECO:0000256" key="4">
    <source>
        <dbReference type="ARBA" id="ARBA00022694"/>
    </source>
</evidence>
<dbReference type="AlphaFoldDB" id="A0A1N6ZMN2"/>
<keyword evidence="2 8" id="KW-0808">Transferase</keyword>
<dbReference type="GO" id="GO:0030488">
    <property type="term" value="P:tRNA methylation"/>
    <property type="evidence" value="ECO:0007669"/>
    <property type="project" value="InterPro"/>
</dbReference>
<keyword evidence="9" id="KW-1185">Reference proteome</keyword>